<proteinExistence type="predicted"/>
<dbReference type="AlphaFoldDB" id="A0AAD9DJ27"/>
<evidence type="ECO:0000313" key="2">
    <source>
        <dbReference type="EMBL" id="KAK1784305.1"/>
    </source>
</evidence>
<evidence type="ECO:0000256" key="1">
    <source>
        <dbReference type="SAM" id="MobiDB-lite"/>
    </source>
</evidence>
<accession>A0AAD9DJ27</accession>
<comment type="caution">
    <text evidence="2">The sequence shown here is derived from an EMBL/GenBank/DDBJ whole genome shotgun (WGS) entry which is preliminary data.</text>
</comment>
<name>A0AAD9DJ27_9TELE</name>
<evidence type="ECO:0000313" key="3">
    <source>
        <dbReference type="Proteomes" id="UP001239994"/>
    </source>
</evidence>
<sequence>MLAFGYCHHILSNHTPEGFVKLHWQSINTINTTFHVLKDILQIHQGQWPLKTQDGLFFYLRRTMLGVTGSAWKWFQSYLEGRSYQVCCVRSLSRGLLRKPRVENVKKAAAEQMEQEAPMLKKKGFLPESKKRKKHKKLTIQEDKDTTVAPATARGGVEGGKKKEEKNKRRRRDTDSTSC</sequence>
<keyword evidence="3" id="KW-1185">Reference proteome</keyword>
<dbReference type="EMBL" id="JAROKS010000303">
    <property type="protein sequence ID" value="KAK1784305.1"/>
    <property type="molecule type" value="Genomic_DNA"/>
</dbReference>
<protein>
    <submittedName>
        <fullName evidence="2">Uncharacterized protein</fullName>
    </submittedName>
</protein>
<reference evidence="2" key="1">
    <citation type="submission" date="2023-03" db="EMBL/GenBank/DDBJ databases">
        <title>Electrophorus voltai genome.</title>
        <authorList>
            <person name="Bian C."/>
        </authorList>
    </citation>
    <scope>NUCLEOTIDE SEQUENCE</scope>
    <source>
        <strain evidence="2">CB-2022</strain>
        <tissue evidence="2">Muscle</tissue>
    </source>
</reference>
<feature type="compositionally biased region" description="Basic residues" evidence="1">
    <location>
        <begin position="120"/>
        <end position="138"/>
    </location>
</feature>
<organism evidence="2 3">
    <name type="scientific">Electrophorus voltai</name>
    <dbReference type="NCBI Taxonomy" id="2609070"/>
    <lineage>
        <taxon>Eukaryota</taxon>
        <taxon>Metazoa</taxon>
        <taxon>Chordata</taxon>
        <taxon>Craniata</taxon>
        <taxon>Vertebrata</taxon>
        <taxon>Euteleostomi</taxon>
        <taxon>Actinopterygii</taxon>
        <taxon>Neopterygii</taxon>
        <taxon>Teleostei</taxon>
        <taxon>Ostariophysi</taxon>
        <taxon>Gymnotiformes</taxon>
        <taxon>Gymnotoidei</taxon>
        <taxon>Gymnotidae</taxon>
        <taxon>Electrophorus</taxon>
    </lineage>
</organism>
<feature type="compositionally biased region" description="Basic and acidic residues" evidence="1">
    <location>
        <begin position="159"/>
        <end position="179"/>
    </location>
</feature>
<dbReference type="Proteomes" id="UP001239994">
    <property type="component" value="Unassembled WGS sequence"/>
</dbReference>
<feature type="region of interest" description="Disordered" evidence="1">
    <location>
        <begin position="109"/>
        <end position="179"/>
    </location>
</feature>
<gene>
    <name evidence="2" type="ORF">P4O66_003689</name>
</gene>